<dbReference type="AlphaFoldDB" id="A0A316XJD0"/>
<dbReference type="PANTHER" id="PTHR47976:SF115">
    <property type="entry name" value="RECEPTOR-LIKE SERINE_THREONINE-PROTEIN KINASE"/>
    <property type="match status" value="1"/>
</dbReference>
<evidence type="ECO:0000259" key="2">
    <source>
        <dbReference type="PROSITE" id="PS50927"/>
    </source>
</evidence>
<dbReference type="Gene3D" id="2.90.10.10">
    <property type="entry name" value="Bulb-type lectin domain"/>
    <property type="match status" value="6"/>
</dbReference>
<reference evidence="3 4" key="1">
    <citation type="submission" date="2018-04" db="EMBL/GenBank/DDBJ databases">
        <title>Draft Genome Sequence of Phosphate-Solubilizing Chryseobacterium sp. ISE14 that is a Biocontrol and Plant Growth-Promoting Rhizobacterium Isolated from Cucumber.</title>
        <authorList>
            <person name="Jeong J.-J."/>
            <person name="Sang M.K."/>
            <person name="Choi I.-G."/>
            <person name="Kim K.D."/>
        </authorList>
    </citation>
    <scope>NUCLEOTIDE SEQUENCE [LARGE SCALE GENOMIC DNA]</scope>
    <source>
        <strain evidence="3 4">ISE14</strain>
    </source>
</reference>
<evidence type="ECO:0000256" key="1">
    <source>
        <dbReference type="ARBA" id="ARBA00022729"/>
    </source>
</evidence>
<feature type="domain" description="Bulb-type lectin" evidence="2">
    <location>
        <begin position="257"/>
        <end position="365"/>
    </location>
</feature>
<evidence type="ECO:0000313" key="3">
    <source>
        <dbReference type="EMBL" id="PWN72313.1"/>
    </source>
</evidence>
<feature type="domain" description="Bulb-type lectin" evidence="2">
    <location>
        <begin position="138"/>
        <end position="246"/>
    </location>
</feature>
<dbReference type="PROSITE" id="PS50927">
    <property type="entry name" value="BULB_LECTIN"/>
    <property type="match status" value="3"/>
</dbReference>
<sequence>MKKILIIVLSTVVGSSLFAQKINKGQTLSFEKRYYSENGDYYLIFQNDGNLVLYNERKAPLWASNTEGRGNKAIFQPDGNLVVYDRANKAVFSADTYDKSAEKLIVQDDGNLVIYGSRNNALWASKSSSGSQSVNNNTGIIYKDKSFGKDKKMYSENGQYYLVFQNDGNLVFYNYRNSPIWASNTDGRGSRALFQPDGNLVVYDRANRPIFSADTYNKGVDRLVIQNDGNLVIYGNSNNVVWASKNSEGSKSGTHYTGTIYKDKSFSKEQKFYSENGQHYLVFQNDGNLVLYNDKNSAVWATNTEGRGTRALFQADGNLVVYDRANRPVFSTDTYNKNSDRLVIQNDGNLVIYNTSNAAIWAVKR</sequence>
<dbReference type="InterPro" id="IPR001480">
    <property type="entry name" value="Bulb-type_lectin_dom"/>
</dbReference>
<name>A0A316XJD0_9FLAO</name>
<evidence type="ECO:0000313" key="4">
    <source>
        <dbReference type="Proteomes" id="UP000236594"/>
    </source>
</evidence>
<keyword evidence="4" id="KW-1185">Reference proteome</keyword>
<comment type="caution">
    <text evidence="3">The sequence shown here is derived from an EMBL/GenBank/DDBJ whole genome shotgun (WGS) entry which is preliminary data.</text>
</comment>
<feature type="domain" description="Bulb-type lectin" evidence="2">
    <location>
        <begin position="19"/>
        <end position="127"/>
    </location>
</feature>
<dbReference type="InterPro" id="IPR036426">
    <property type="entry name" value="Bulb-type_lectin_dom_sf"/>
</dbReference>
<dbReference type="Proteomes" id="UP000236594">
    <property type="component" value="Unassembled WGS sequence"/>
</dbReference>
<dbReference type="CDD" id="cd00028">
    <property type="entry name" value="B_lectin"/>
    <property type="match status" value="1"/>
</dbReference>
<gene>
    <name evidence="3" type="ORF">C1631_006865</name>
</gene>
<organism evidence="3 4">
    <name type="scientific">Chryseobacterium phosphatilyticum</name>
    <dbReference type="NCBI Taxonomy" id="475075"/>
    <lineage>
        <taxon>Bacteria</taxon>
        <taxon>Pseudomonadati</taxon>
        <taxon>Bacteroidota</taxon>
        <taxon>Flavobacteriia</taxon>
        <taxon>Flavobacteriales</taxon>
        <taxon>Weeksellaceae</taxon>
        <taxon>Chryseobacterium group</taxon>
        <taxon>Chryseobacterium</taxon>
    </lineage>
</organism>
<protein>
    <recommendedName>
        <fullName evidence="2">Bulb-type lectin domain-containing protein</fullName>
    </recommendedName>
</protein>
<dbReference type="PANTHER" id="PTHR47976">
    <property type="entry name" value="G-TYPE LECTIN S-RECEPTOR-LIKE SERINE/THREONINE-PROTEIN KINASE SD2-5"/>
    <property type="match status" value="1"/>
</dbReference>
<dbReference type="EMBL" id="PPED02000001">
    <property type="protein sequence ID" value="PWN72313.1"/>
    <property type="molecule type" value="Genomic_DNA"/>
</dbReference>
<proteinExistence type="predicted"/>
<dbReference type="RefSeq" id="WP_109711304.1">
    <property type="nucleotide sequence ID" value="NZ_PPED02000001.1"/>
</dbReference>
<dbReference type="SUPFAM" id="SSF51110">
    <property type="entry name" value="alpha-D-mannose-specific plant lectins"/>
    <property type="match status" value="3"/>
</dbReference>
<keyword evidence="1" id="KW-0732">Signal</keyword>
<dbReference type="InterPro" id="IPR051343">
    <property type="entry name" value="G-type_lectin_kinases/EP1-like"/>
</dbReference>
<accession>A0A316XJD0</accession>
<dbReference type="SMART" id="SM00108">
    <property type="entry name" value="B_lectin"/>
    <property type="match status" value="3"/>
</dbReference>
<dbReference type="OrthoDB" id="1247215at2"/>